<proteinExistence type="predicted"/>
<organism evidence="1 2">
    <name type="scientific">Phyllosticta citricarpa</name>
    <dbReference type="NCBI Taxonomy" id="55181"/>
    <lineage>
        <taxon>Eukaryota</taxon>
        <taxon>Fungi</taxon>
        <taxon>Dikarya</taxon>
        <taxon>Ascomycota</taxon>
        <taxon>Pezizomycotina</taxon>
        <taxon>Dothideomycetes</taxon>
        <taxon>Dothideomycetes incertae sedis</taxon>
        <taxon>Botryosphaeriales</taxon>
        <taxon>Phyllostictaceae</taxon>
        <taxon>Phyllosticta</taxon>
    </lineage>
</organism>
<evidence type="ECO:0000313" key="2">
    <source>
        <dbReference type="Proteomes" id="UP001365128"/>
    </source>
</evidence>
<comment type="caution">
    <text evidence="1">The sequence shown here is derived from an EMBL/GenBank/DDBJ whole genome shotgun (WGS) entry which is preliminary data.</text>
</comment>
<name>A0ABR1MQ72_9PEZI</name>
<dbReference type="Proteomes" id="UP001365128">
    <property type="component" value="Unassembled WGS sequence"/>
</dbReference>
<reference evidence="1 2" key="1">
    <citation type="submission" date="2024-04" db="EMBL/GenBank/DDBJ databases">
        <title>Phyllosticta paracitricarpa is synonymous to the EU quarantine fungus P. citricarpa based on phylogenomic analyses.</title>
        <authorList>
            <consortium name="Lawrence Berkeley National Laboratory"/>
            <person name="Van Ingen-Buijs V.A."/>
            <person name="Van Westerhoven A.C."/>
            <person name="Haridas S."/>
            <person name="Skiadas P."/>
            <person name="Martin F."/>
            <person name="Groenewald J.Z."/>
            <person name="Crous P.W."/>
            <person name="Seidl M.F."/>
        </authorList>
    </citation>
    <scope>NUCLEOTIDE SEQUENCE [LARGE SCALE GENOMIC DNA]</scope>
    <source>
        <strain evidence="1 2">CBS 122670</strain>
    </source>
</reference>
<keyword evidence="2" id="KW-1185">Reference proteome</keyword>
<dbReference type="EMBL" id="JBBPDW010000002">
    <property type="protein sequence ID" value="KAK7555825.1"/>
    <property type="molecule type" value="Genomic_DNA"/>
</dbReference>
<evidence type="ECO:0000313" key="1">
    <source>
        <dbReference type="EMBL" id="KAK7555825.1"/>
    </source>
</evidence>
<accession>A0ABR1MQ72</accession>
<sequence length="286" mass="31905">MQPPFYCSLLASAELSRPLHLISIYSLCNSSHCTKMEPASQHAARGSFWTDAGVDSYIEALKSLNKHTITEDATKERIKRDIANFPTIRQFEATEAFLEALKAATAGLDRTRAGLSKTTHTNKSAGKVPSRSLFSTAHIDQENHRKRDFEENLRQIENYWGSHIAHRYRFMPTVPQTACGYIAAMSSRVDNSIAVAYMNAEILKRMERASRSPSRAIHSGHSVSAVDARRAMEKLMGQLEIQSNPIDALLLPALNDNLLEKHGLRISKTTGLLKPKVEEASDDEIE</sequence>
<gene>
    <name evidence="1" type="ORF">IWX46DRAFT_659695</name>
</gene>
<protein>
    <submittedName>
        <fullName evidence="1">Uncharacterized protein</fullName>
    </submittedName>
</protein>